<gene>
    <name evidence="1" type="ORF">M569_14876</name>
</gene>
<dbReference type="Proteomes" id="UP000015453">
    <property type="component" value="Unassembled WGS sequence"/>
</dbReference>
<dbReference type="EMBL" id="AUSU01007966">
    <property type="protein sequence ID" value="EPS59929.1"/>
    <property type="molecule type" value="Genomic_DNA"/>
</dbReference>
<comment type="caution">
    <text evidence="1">The sequence shown here is derived from an EMBL/GenBank/DDBJ whole genome shotgun (WGS) entry which is preliminary data.</text>
</comment>
<sequence>MIDADRFHHSRYFLAEGEKTYGETIRYGTLKGGPSPDFERWLMAQRLLHSGKCRSGETIRASMKELTWNGCEKFHDHGRSIPPLQFETGCVPVPGQIIWEMTNGPLPTSSILV</sequence>
<name>S8BZW2_9LAMI</name>
<evidence type="ECO:0000313" key="1">
    <source>
        <dbReference type="EMBL" id="EPS59929.1"/>
    </source>
</evidence>
<organism evidence="1 2">
    <name type="scientific">Genlisea aurea</name>
    <dbReference type="NCBI Taxonomy" id="192259"/>
    <lineage>
        <taxon>Eukaryota</taxon>
        <taxon>Viridiplantae</taxon>
        <taxon>Streptophyta</taxon>
        <taxon>Embryophyta</taxon>
        <taxon>Tracheophyta</taxon>
        <taxon>Spermatophyta</taxon>
        <taxon>Magnoliopsida</taxon>
        <taxon>eudicotyledons</taxon>
        <taxon>Gunneridae</taxon>
        <taxon>Pentapetalae</taxon>
        <taxon>asterids</taxon>
        <taxon>lamiids</taxon>
        <taxon>Lamiales</taxon>
        <taxon>Lentibulariaceae</taxon>
        <taxon>Genlisea</taxon>
    </lineage>
</organism>
<reference evidence="1 2" key="1">
    <citation type="journal article" date="2013" name="BMC Genomics">
        <title>The miniature genome of a carnivorous plant Genlisea aurea contains a low number of genes and short non-coding sequences.</title>
        <authorList>
            <person name="Leushkin E.V."/>
            <person name="Sutormin R.A."/>
            <person name="Nabieva E.R."/>
            <person name="Penin A.A."/>
            <person name="Kondrashov A.S."/>
            <person name="Logacheva M.D."/>
        </authorList>
    </citation>
    <scope>NUCLEOTIDE SEQUENCE [LARGE SCALE GENOMIC DNA]</scope>
</reference>
<evidence type="ECO:0000313" key="2">
    <source>
        <dbReference type="Proteomes" id="UP000015453"/>
    </source>
</evidence>
<proteinExistence type="predicted"/>
<protein>
    <submittedName>
        <fullName evidence="1">Uncharacterized protein</fullName>
    </submittedName>
</protein>
<accession>S8BZW2</accession>
<keyword evidence="2" id="KW-1185">Reference proteome</keyword>
<dbReference type="AlphaFoldDB" id="S8BZW2"/>